<keyword evidence="1" id="KW-0812">Transmembrane</keyword>
<organism evidence="2 3">
    <name type="scientific">Neisseria meningitidis serogroup B</name>
    <dbReference type="NCBI Taxonomy" id="491"/>
    <lineage>
        <taxon>Bacteria</taxon>
        <taxon>Pseudomonadati</taxon>
        <taxon>Pseudomonadota</taxon>
        <taxon>Betaproteobacteria</taxon>
        <taxon>Neisseriales</taxon>
        <taxon>Neisseriaceae</taxon>
        <taxon>Neisseria</taxon>
    </lineage>
</organism>
<reference evidence="2 3" key="1">
    <citation type="submission" date="2014-11" db="EMBL/GenBank/DDBJ databases">
        <authorList>
            <person name="Diene M.Seydina."/>
        </authorList>
    </citation>
    <scope>NUCLEOTIDE SEQUENCE [LARGE SCALE GENOMIC DNA]</scope>
    <source>
        <strain evidence="2 3">Neisseria meningitidis CHUV</strain>
    </source>
</reference>
<evidence type="ECO:0000256" key="1">
    <source>
        <dbReference type="SAM" id="Phobius"/>
    </source>
</evidence>
<dbReference type="Proteomes" id="UP000182715">
    <property type="component" value="Unassembled WGS sequence"/>
</dbReference>
<evidence type="ECO:0008006" key="4">
    <source>
        <dbReference type="Google" id="ProtNLM"/>
    </source>
</evidence>
<keyword evidence="1" id="KW-0472">Membrane</keyword>
<sequence>MKKYSDYFKYLIFFLILLPTNYLVSHYVVQTSMSMLSILSSSIITTCLFFVFTNLSQSKKHK</sequence>
<feature type="transmembrane region" description="Helical" evidence="1">
    <location>
        <begin position="35"/>
        <end position="55"/>
    </location>
</feature>
<protein>
    <recommendedName>
        <fullName evidence="4">Inner membrane protein</fullName>
    </recommendedName>
</protein>
<name>A0A0H5QE03_NEIMI</name>
<feature type="transmembrane region" description="Helical" evidence="1">
    <location>
        <begin position="7"/>
        <end position="29"/>
    </location>
</feature>
<proteinExistence type="predicted"/>
<dbReference type="EMBL" id="CVTF01000124">
    <property type="protein sequence ID" value="CRZ00189.1"/>
    <property type="molecule type" value="Genomic_DNA"/>
</dbReference>
<evidence type="ECO:0000313" key="3">
    <source>
        <dbReference type="Proteomes" id="UP000182715"/>
    </source>
</evidence>
<evidence type="ECO:0000313" key="2">
    <source>
        <dbReference type="EMBL" id="CRZ00189.1"/>
    </source>
</evidence>
<dbReference type="AlphaFoldDB" id="A0A0H5QE03"/>
<accession>A0A0H5QE03</accession>
<keyword evidence="1" id="KW-1133">Transmembrane helix</keyword>